<evidence type="ECO:0000256" key="10">
    <source>
        <dbReference type="ARBA" id="ARBA00023270"/>
    </source>
</evidence>
<evidence type="ECO:0000256" key="12">
    <source>
        <dbReference type="HAMAP-Rule" id="MF_00418"/>
    </source>
</evidence>
<evidence type="ECO:0000256" key="13">
    <source>
        <dbReference type="PIRNR" id="PIRNR001365"/>
    </source>
</evidence>
<dbReference type="Pfam" id="PF00701">
    <property type="entry name" value="DHDPS"/>
    <property type="match status" value="1"/>
</dbReference>
<dbReference type="PRINTS" id="PR00146">
    <property type="entry name" value="DHPICSNTHASE"/>
</dbReference>
<evidence type="ECO:0000313" key="17">
    <source>
        <dbReference type="Proteomes" id="UP000178104"/>
    </source>
</evidence>
<feature type="site" description="Part of a proton relay during catalysis" evidence="12">
    <location>
        <position position="51"/>
    </location>
</feature>
<comment type="pathway">
    <text evidence="2 12">Amino-acid biosynthesis; L-lysine biosynthesis via DAP pathway; (S)-tetrahydrodipicolinate from L-aspartate: step 3/4.</text>
</comment>
<feature type="active site" description="Proton donor/acceptor" evidence="12 14">
    <location>
        <position position="140"/>
    </location>
</feature>
<keyword evidence="8 12" id="KW-0457">Lysine biosynthesis</keyword>
<dbReference type="InterPro" id="IPR020625">
    <property type="entry name" value="Schiff_base-form_aldolases_AS"/>
</dbReference>
<keyword evidence="10 12" id="KW-0704">Schiff base</keyword>
<evidence type="ECO:0000256" key="5">
    <source>
        <dbReference type="ARBA" id="ARBA00022490"/>
    </source>
</evidence>
<dbReference type="InterPro" id="IPR020624">
    <property type="entry name" value="Schiff_base-form_aldolases_CS"/>
</dbReference>
<dbReference type="UniPathway" id="UPA00034">
    <property type="reaction ID" value="UER00017"/>
</dbReference>
<keyword evidence="7 12" id="KW-0220">Diaminopimelate biosynthesis</keyword>
<protein>
    <recommendedName>
        <fullName evidence="4 12">4-hydroxy-tetrahydrodipicolinate synthase</fullName>
        <shortName evidence="12">HTPA synthase</shortName>
        <ecNumber evidence="4 12">4.3.3.7</ecNumber>
    </recommendedName>
</protein>
<accession>A0A1F6XMT6</accession>
<dbReference type="PIRSF" id="PIRSF001365">
    <property type="entry name" value="DHDPS"/>
    <property type="match status" value="1"/>
</dbReference>
<evidence type="ECO:0000313" key="16">
    <source>
        <dbReference type="EMBL" id="OGI95500.1"/>
    </source>
</evidence>
<keyword evidence="9 12" id="KW-0456">Lyase</keyword>
<dbReference type="GO" id="GO:0005829">
    <property type="term" value="C:cytosol"/>
    <property type="evidence" value="ECO:0007669"/>
    <property type="project" value="TreeGrafter"/>
</dbReference>
<proteinExistence type="inferred from homology"/>
<comment type="caution">
    <text evidence="16">The sequence shown here is derived from an EMBL/GenBank/DDBJ whole genome shotgun (WGS) entry which is preliminary data.</text>
</comment>
<comment type="catalytic activity">
    <reaction evidence="11 12">
        <text>L-aspartate 4-semialdehyde + pyruvate = (2S,4S)-4-hydroxy-2,3,4,5-tetrahydrodipicolinate + H2O + H(+)</text>
        <dbReference type="Rhea" id="RHEA:34171"/>
        <dbReference type="ChEBI" id="CHEBI:15361"/>
        <dbReference type="ChEBI" id="CHEBI:15377"/>
        <dbReference type="ChEBI" id="CHEBI:15378"/>
        <dbReference type="ChEBI" id="CHEBI:67139"/>
        <dbReference type="ChEBI" id="CHEBI:537519"/>
        <dbReference type="EC" id="4.3.3.7"/>
    </reaction>
</comment>
<keyword evidence="6 12" id="KW-0028">Amino-acid biosynthesis</keyword>
<gene>
    <name evidence="12" type="primary">dapA</name>
    <name evidence="16" type="ORF">A2917_03010</name>
</gene>
<reference evidence="16 17" key="1">
    <citation type="journal article" date="2016" name="Nat. Commun.">
        <title>Thousands of microbial genomes shed light on interconnected biogeochemical processes in an aquifer system.</title>
        <authorList>
            <person name="Anantharaman K."/>
            <person name="Brown C.T."/>
            <person name="Hug L.A."/>
            <person name="Sharon I."/>
            <person name="Castelle C.J."/>
            <person name="Probst A.J."/>
            <person name="Thomas B.C."/>
            <person name="Singh A."/>
            <person name="Wilkins M.J."/>
            <person name="Karaoz U."/>
            <person name="Brodie E.L."/>
            <person name="Williams K.H."/>
            <person name="Hubbard S.S."/>
            <person name="Banfield J.F."/>
        </authorList>
    </citation>
    <scope>NUCLEOTIDE SEQUENCE [LARGE SCALE GENOMIC DNA]</scope>
</reference>
<evidence type="ECO:0000256" key="6">
    <source>
        <dbReference type="ARBA" id="ARBA00022605"/>
    </source>
</evidence>
<dbReference type="Gene3D" id="3.20.20.70">
    <property type="entry name" value="Aldolase class I"/>
    <property type="match status" value="1"/>
</dbReference>
<dbReference type="STRING" id="1801780.A2917_03010"/>
<dbReference type="PANTHER" id="PTHR12128:SF66">
    <property type="entry name" value="4-HYDROXY-2-OXOGLUTARATE ALDOLASE, MITOCHONDRIAL"/>
    <property type="match status" value="1"/>
</dbReference>
<dbReference type="EC" id="4.3.3.7" evidence="4 12"/>
<evidence type="ECO:0000256" key="15">
    <source>
        <dbReference type="PIRSR" id="PIRSR001365-2"/>
    </source>
</evidence>
<dbReference type="Proteomes" id="UP000178104">
    <property type="component" value="Unassembled WGS sequence"/>
</dbReference>
<feature type="site" description="Part of a proton relay during catalysis" evidence="12">
    <location>
        <position position="114"/>
    </location>
</feature>
<sequence>MKKINFFGSIPAIVTPFKKNGKESQLDLPALEKLVAYQLEGGVDGIVVAGSTGEAATLNDEEYATIIKTVVKKVAKKVPVIAGAGSNDTKKAIHFSKLAKSAGADGLLHVTPFYNKPTPNGLVLHYKEIAKAVDLPIILYNVPGRTGSNVSPQTILRIAREVPAVVAVKEASGSINQMMEIINEVEKNGPKDFIVLAGDDALALPLIVVGGKGCISVVCNEVPKLFSNMIHLALDGKSKGMREAKKLHYQMLDLMNINFIESNPIPVKTALSMMGLIEENLRLPLTNLEDKNKPLMEKVLKELNLI</sequence>
<feature type="binding site" evidence="12 15">
    <location>
        <position position="215"/>
    </location>
    <ligand>
        <name>pyruvate</name>
        <dbReference type="ChEBI" id="CHEBI:15361"/>
    </ligand>
</feature>
<name>A0A1F6XMT6_9BACT</name>
<dbReference type="CDD" id="cd00950">
    <property type="entry name" value="DHDPS"/>
    <property type="match status" value="1"/>
</dbReference>
<dbReference type="PROSITE" id="PS00666">
    <property type="entry name" value="DHDPS_2"/>
    <property type="match status" value="1"/>
</dbReference>
<dbReference type="HAMAP" id="MF_00418">
    <property type="entry name" value="DapA"/>
    <property type="match status" value="1"/>
</dbReference>
<evidence type="ECO:0000256" key="2">
    <source>
        <dbReference type="ARBA" id="ARBA00005120"/>
    </source>
</evidence>
<comment type="caution">
    <text evidence="12">Was originally thought to be a dihydrodipicolinate synthase (DHDPS), catalyzing the condensation of (S)-aspartate-beta-semialdehyde [(S)-ASA] and pyruvate to dihydrodipicolinate (DHDP). However, it was shown in E.coli that the product of the enzymatic reaction is not dihydrodipicolinate but in fact (4S)-4-hydroxy-2,3,4,5-tetrahydro-(2S)-dipicolinic acid (HTPA), and that the consecutive dehydration reaction leading to DHDP is not spontaneous but catalyzed by DapB.</text>
</comment>
<feature type="binding site" evidence="12 15">
    <location>
        <position position="52"/>
    </location>
    <ligand>
        <name>pyruvate</name>
        <dbReference type="ChEBI" id="CHEBI:15361"/>
    </ligand>
</feature>
<dbReference type="GO" id="GO:0009089">
    <property type="term" value="P:lysine biosynthetic process via diaminopimelate"/>
    <property type="evidence" value="ECO:0007669"/>
    <property type="project" value="UniProtKB-UniRule"/>
</dbReference>
<comment type="function">
    <text evidence="1 12">Catalyzes the condensation of (S)-aspartate-beta-semialdehyde [(S)-ASA] and pyruvate to 4-hydroxy-tetrahydrodipicolinate (HTPA).</text>
</comment>
<comment type="subcellular location">
    <subcellularLocation>
        <location evidence="12">Cytoplasm</location>
    </subcellularLocation>
</comment>
<evidence type="ECO:0000256" key="3">
    <source>
        <dbReference type="ARBA" id="ARBA00007592"/>
    </source>
</evidence>
<evidence type="ECO:0000256" key="8">
    <source>
        <dbReference type="ARBA" id="ARBA00023154"/>
    </source>
</evidence>
<feature type="active site" description="Schiff-base intermediate with substrate" evidence="12 14">
    <location>
        <position position="169"/>
    </location>
</feature>
<dbReference type="SUPFAM" id="SSF51569">
    <property type="entry name" value="Aldolase"/>
    <property type="match status" value="1"/>
</dbReference>
<dbReference type="GO" id="GO:0019877">
    <property type="term" value="P:diaminopimelate biosynthetic process"/>
    <property type="evidence" value="ECO:0007669"/>
    <property type="project" value="UniProtKB-UniRule"/>
</dbReference>
<evidence type="ECO:0000256" key="9">
    <source>
        <dbReference type="ARBA" id="ARBA00023239"/>
    </source>
</evidence>
<evidence type="ECO:0000256" key="4">
    <source>
        <dbReference type="ARBA" id="ARBA00012086"/>
    </source>
</evidence>
<dbReference type="EMBL" id="MFVE01000005">
    <property type="protein sequence ID" value="OGI95500.1"/>
    <property type="molecule type" value="Genomic_DNA"/>
</dbReference>
<evidence type="ECO:0000256" key="14">
    <source>
        <dbReference type="PIRSR" id="PIRSR001365-1"/>
    </source>
</evidence>
<keyword evidence="5 12" id="KW-0963">Cytoplasm</keyword>
<dbReference type="SMART" id="SM01130">
    <property type="entry name" value="DHDPS"/>
    <property type="match status" value="1"/>
</dbReference>
<dbReference type="PROSITE" id="PS00665">
    <property type="entry name" value="DHDPS_1"/>
    <property type="match status" value="1"/>
</dbReference>
<evidence type="ECO:0000256" key="1">
    <source>
        <dbReference type="ARBA" id="ARBA00003294"/>
    </source>
</evidence>
<organism evidence="16 17">
    <name type="scientific">Candidatus Nomurabacteria bacterium RIFCSPLOWO2_01_FULL_42_17</name>
    <dbReference type="NCBI Taxonomy" id="1801780"/>
    <lineage>
        <taxon>Bacteria</taxon>
        <taxon>Candidatus Nomuraibacteriota</taxon>
    </lineage>
</organism>
<dbReference type="InterPro" id="IPR005263">
    <property type="entry name" value="DapA"/>
</dbReference>
<dbReference type="AlphaFoldDB" id="A0A1F6XMT6"/>
<dbReference type="GO" id="GO:0008840">
    <property type="term" value="F:4-hydroxy-tetrahydrodipicolinate synthase activity"/>
    <property type="evidence" value="ECO:0007669"/>
    <property type="project" value="UniProtKB-UniRule"/>
</dbReference>
<dbReference type="InterPro" id="IPR002220">
    <property type="entry name" value="DapA-like"/>
</dbReference>
<dbReference type="PANTHER" id="PTHR12128">
    <property type="entry name" value="DIHYDRODIPICOLINATE SYNTHASE"/>
    <property type="match status" value="1"/>
</dbReference>
<evidence type="ECO:0000256" key="7">
    <source>
        <dbReference type="ARBA" id="ARBA00022915"/>
    </source>
</evidence>
<comment type="similarity">
    <text evidence="3 12 13">Belongs to the DapA family.</text>
</comment>
<dbReference type="NCBIfam" id="TIGR00674">
    <property type="entry name" value="dapA"/>
    <property type="match status" value="1"/>
</dbReference>
<dbReference type="InterPro" id="IPR013785">
    <property type="entry name" value="Aldolase_TIM"/>
</dbReference>
<evidence type="ECO:0000256" key="11">
    <source>
        <dbReference type="ARBA" id="ARBA00047836"/>
    </source>
</evidence>
<comment type="subunit">
    <text evidence="12">Homotetramer; dimer of dimers.</text>
</comment>